<dbReference type="PANTHER" id="PTHR33735:SF14">
    <property type="entry name" value="PHAGE CAPSID SCAFFOLDING PROTEIN (GPO) SERINE PEPTIDASE"/>
    <property type="match status" value="1"/>
</dbReference>
<proteinExistence type="predicted"/>
<sequence>MVVENVEKVAEIVETVAETVEEVADDIADQLPQDGKLHDAVRVVESIAKQSAIDAHLVDDLIEKVEEMEEKVENLLEPVLQDQEAKKVEHEPINADK</sequence>
<evidence type="ECO:0000313" key="2">
    <source>
        <dbReference type="Proteomes" id="UP000796880"/>
    </source>
</evidence>
<organism evidence="1 2">
    <name type="scientific">Rhamnella rubrinervis</name>
    <dbReference type="NCBI Taxonomy" id="2594499"/>
    <lineage>
        <taxon>Eukaryota</taxon>
        <taxon>Viridiplantae</taxon>
        <taxon>Streptophyta</taxon>
        <taxon>Embryophyta</taxon>
        <taxon>Tracheophyta</taxon>
        <taxon>Spermatophyta</taxon>
        <taxon>Magnoliopsida</taxon>
        <taxon>eudicotyledons</taxon>
        <taxon>Gunneridae</taxon>
        <taxon>Pentapetalae</taxon>
        <taxon>rosids</taxon>
        <taxon>fabids</taxon>
        <taxon>Rosales</taxon>
        <taxon>Rhamnaceae</taxon>
        <taxon>rhamnoid group</taxon>
        <taxon>Rhamneae</taxon>
        <taxon>Rhamnella</taxon>
    </lineage>
</organism>
<reference evidence="1" key="1">
    <citation type="submission" date="2020-03" db="EMBL/GenBank/DDBJ databases">
        <title>A high-quality chromosome-level genome assembly of a woody plant with both climbing and erect habits, Rhamnella rubrinervis.</title>
        <authorList>
            <person name="Lu Z."/>
            <person name="Yang Y."/>
            <person name="Zhu X."/>
            <person name="Sun Y."/>
        </authorList>
    </citation>
    <scope>NUCLEOTIDE SEQUENCE</scope>
    <source>
        <strain evidence="1">BYM</strain>
        <tissue evidence="1">Leaf</tissue>
    </source>
</reference>
<dbReference type="EMBL" id="VOIH02000008">
    <property type="protein sequence ID" value="KAF3439240.1"/>
    <property type="molecule type" value="Genomic_DNA"/>
</dbReference>
<name>A0A8K0GXW3_9ROSA</name>
<dbReference type="Proteomes" id="UP000796880">
    <property type="component" value="Unassembled WGS sequence"/>
</dbReference>
<evidence type="ECO:0000313" key="1">
    <source>
        <dbReference type="EMBL" id="KAF3439240.1"/>
    </source>
</evidence>
<comment type="caution">
    <text evidence="1">The sequence shown here is derived from an EMBL/GenBank/DDBJ whole genome shotgun (WGS) entry which is preliminary data.</text>
</comment>
<protein>
    <submittedName>
        <fullName evidence="1">Uncharacterized protein</fullName>
    </submittedName>
</protein>
<gene>
    <name evidence="1" type="ORF">FNV43_RR17515</name>
</gene>
<keyword evidence="2" id="KW-1185">Reference proteome</keyword>
<dbReference type="AlphaFoldDB" id="A0A8K0GXW3"/>
<dbReference type="OrthoDB" id="1192937at2759"/>
<dbReference type="PANTHER" id="PTHR33735">
    <property type="entry name" value="EXPRESSED PROTEIN"/>
    <property type="match status" value="1"/>
</dbReference>
<accession>A0A8K0GXW3</accession>